<evidence type="ECO:0000256" key="1">
    <source>
        <dbReference type="SAM" id="MobiDB-lite"/>
    </source>
</evidence>
<organism evidence="2 3">
    <name type="scientific">Coniella lustricola</name>
    <dbReference type="NCBI Taxonomy" id="2025994"/>
    <lineage>
        <taxon>Eukaryota</taxon>
        <taxon>Fungi</taxon>
        <taxon>Dikarya</taxon>
        <taxon>Ascomycota</taxon>
        <taxon>Pezizomycotina</taxon>
        <taxon>Sordariomycetes</taxon>
        <taxon>Sordariomycetidae</taxon>
        <taxon>Diaporthales</taxon>
        <taxon>Schizoparmaceae</taxon>
        <taxon>Coniella</taxon>
    </lineage>
</organism>
<feature type="region of interest" description="Disordered" evidence="1">
    <location>
        <begin position="186"/>
        <end position="205"/>
    </location>
</feature>
<evidence type="ECO:0000313" key="3">
    <source>
        <dbReference type="Proteomes" id="UP000241462"/>
    </source>
</evidence>
<dbReference type="AlphaFoldDB" id="A0A2T3A661"/>
<accession>A0A2T3A661</accession>
<feature type="region of interest" description="Disordered" evidence="1">
    <location>
        <begin position="1"/>
        <end position="25"/>
    </location>
</feature>
<sequence>MLAAEREDEEKQRKRGRDTCSVAHNLDRCSGDTLRRGAVKKKSKPARVIKIEKSPKKHSRLLAISNPLLLIMMVGMRDPHEGTKERQGSRPVTENLFLALLGLCYSGALDGNKSYRRSSGSRPRQPEPEQSDRGLSTCLLCMRCDWTNASDWACEQLCKPKPGAKQTSRSGHRQLLYVRLREVGGFGQQVRRPSGTSQPGRQPPI</sequence>
<feature type="compositionally biased region" description="Polar residues" evidence="1">
    <location>
        <begin position="194"/>
        <end position="205"/>
    </location>
</feature>
<dbReference type="InParanoid" id="A0A2T3A661"/>
<protein>
    <submittedName>
        <fullName evidence="2">Uncharacterized protein</fullName>
    </submittedName>
</protein>
<dbReference type="EMBL" id="KZ678457">
    <property type="protein sequence ID" value="PSR83612.1"/>
    <property type="molecule type" value="Genomic_DNA"/>
</dbReference>
<evidence type="ECO:0000313" key="2">
    <source>
        <dbReference type="EMBL" id="PSR83612.1"/>
    </source>
</evidence>
<reference evidence="2 3" key="1">
    <citation type="journal article" date="2018" name="Mycol. Prog.">
        <title>Coniella lustricola, a new species from submerged detritus.</title>
        <authorList>
            <person name="Raudabaugh D.B."/>
            <person name="Iturriaga T."/>
            <person name="Carver A."/>
            <person name="Mondo S."/>
            <person name="Pangilinan J."/>
            <person name="Lipzen A."/>
            <person name="He G."/>
            <person name="Amirebrahimi M."/>
            <person name="Grigoriev I.V."/>
            <person name="Miller A.N."/>
        </authorList>
    </citation>
    <scope>NUCLEOTIDE SEQUENCE [LARGE SCALE GENOMIC DNA]</scope>
    <source>
        <strain evidence="2 3">B22-T-1</strain>
    </source>
</reference>
<dbReference type="Proteomes" id="UP000241462">
    <property type="component" value="Unassembled WGS sequence"/>
</dbReference>
<gene>
    <name evidence="2" type="ORF">BD289DRAFT_278915</name>
</gene>
<name>A0A2T3A661_9PEZI</name>
<keyword evidence="3" id="KW-1185">Reference proteome</keyword>
<proteinExistence type="predicted"/>